<dbReference type="Pfam" id="PF25954">
    <property type="entry name" value="Beta-barrel_RND_2"/>
    <property type="match status" value="1"/>
</dbReference>
<dbReference type="SUPFAM" id="SSF111369">
    <property type="entry name" value="HlyD-like secretion proteins"/>
    <property type="match status" value="1"/>
</dbReference>
<dbReference type="GO" id="GO:0022857">
    <property type="term" value="F:transmembrane transporter activity"/>
    <property type="evidence" value="ECO:0007669"/>
    <property type="project" value="InterPro"/>
</dbReference>
<evidence type="ECO:0000313" key="9">
    <source>
        <dbReference type="Proteomes" id="UP000519439"/>
    </source>
</evidence>
<evidence type="ECO:0000256" key="5">
    <source>
        <dbReference type="SAM" id="Phobius"/>
    </source>
</evidence>
<dbReference type="PANTHER" id="PTHR32347:SF14">
    <property type="entry name" value="EFFLUX SYSTEM COMPONENT YKNX-RELATED"/>
    <property type="match status" value="1"/>
</dbReference>
<keyword evidence="5" id="KW-1133">Transmembrane helix</keyword>
<dbReference type="InterPro" id="IPR058792">
    <property type="entry name" value="Beta-barrel_RND_2"/>
</dbReference>
<gene>
    <name evidence="8" type="ORF">GGR34_003887</name>
</gene>
<dbReference type="Gene3D" id="2.40.30.170">
    <property type="match status" value="1"/>
</dbReference>
<organism evidence="8 9">
    <name type="scientific">Microvirga flocculans</name>
    <dbReference type="NCBI Taxonomy" id="217168"/>
    <lineage>
        <taxon>Bacteria</taxon>
        <taxon>Pseudomonadati</taxon>
        <taxon>Pseudomonadota</taxon>
        <taxon>Alphaproteobacteria</taxon>
        <taxon>Hyphomicrobiales</taxon>
        <taxon>Methylobacteriaceae</taxon>
        <taxon>Microvirga</taxon>
    </lineage>
</organism>
<dbReference type="AlphaFoldDB" id="A0A7W6IIN6"/>
<name>A0A7W6IIN6_9HYPH</name>
<evidence type="ECO:0000259" key="7">
    <source>
        <dbReference type="Pfam" id="PF25954"/>
    </source>
</evidence>
<dbReference type="PANTHER" id="PTHR32347">
    <property type="entry name" value="EFFLUX SYSTEM COMPONENT YKNX-RELATED"/>
    <property type="match status" value="1"/>
</dbReference>
<feature type="coiled-coil region" evidence="4">
    <location>
        <begin position="120"/>
        <end position="147"/>
    </location>
</feature>
<feature type="domain" description="Multidrug resistance protein MdtA-like barrel-sandwich hybrid" evidence="6">
    <location>
        <begin position="86"/>
        <end position="239"/>
    </location>
</feature>
<comment type="caution">
    <text evidence="8">The sequence shown here is derived from an EMBL/GenBank/DDBJ whole genome shotgun (WGS) entry which is preliminary data.</text>
</comment>
<dbReference type="Gene3D" id="2.40.50.100">
    <property type="match status" value="1"/>
</dbReference>
<dbReference type="RefSeq" id="WP_027317283.1">
    <property type="nucleotide sequence ID" value="NZ_JACIDC010000024.1"/>
</dbReference>
<protein>
    <submittedName>
        <fullName evidence="8">HlyD family secretion protein</fullName>
    </submittedName>
</protein>
<evidence type="ECO:0000256" key="1">
    <source>
        <dbReference type="ARBA" id="ARBA00004196"/>
    </source>
</evidence>
<reference evidence="8 9" key="1">
    <citation type="submission" date="2020-08" db="EMBL/GenBank/DDBJ databases">
        <title>Genomic Encyclopedia of Type Strains, Phase IV (KMG-IV): sequencing the most valuable type-strain genomes for metagenomic binning, comparative biology and taxonomic classification.</title>
        <authorList>
            <person name="Goeker M."/>
        </authorList>
    </citation>
    <scope>NUCLEOTIDE SEQUENCE [LARGE SCALE GENOMIC DNA]</scope>
    <source>
        <strain evidence="8 9">DSM 15743</strain>
    </source>
</reference>
<accession>A0A7W6IIN6</accession>
<evidence type="ECO:0000256" key="4">
    <source>
        <dbReference type="SAM" id="Coils"/>
    </source>
</evidence>
<dbReference type="Pfam" id="PF25917">
    <property type="entry name" value="BSH_RND"/>
    <property type="match status" value="1"/>
</dbReference>
<comment type="similarity">
    <text evidence="2">Belongs to the membrane fusion protein (MFP) (TC 8.A.1) family.</text>
</comment>
<dbReference type="Gene3D" id="1.10.287.470">
    <property type="entry name" value="Helix hairpin bin"/>
    <property type="match status" value="1"/>
</dbReference>
<dbReference type="InterPro" id="IPR050465">
    <property type="entry name" value="UPF0194_transport"/>
</dbReference>
<keyword evidence="5" id="KW-0812">Transmembrane</keyword>
<dbReference type="NCBIfam" id="TIGR01730">
    <property type="entry name" value="RND_mfp"/>
    <property type="match status" value="1"/>
</dbReference>
<feature type="domain" description="CusB-like beta-barrel" evidence="7">
    <location>
        <begin position="252"/>
        <end position="326"/>
    </location>
</feature>
<dbReference type="InterPro" id="IPR006143">
    <property type="entry name" value="RND_pump_MFP"/>
</dbReference>
<proteinExistence type="inferred from homology"/>
<evidence type="ECO:0000256" key="3">
    <source>
        <dbReference type="ARBA" id="ARBA00023054"/>
    </source>
</evidence>
<keyword evidence="9" id="KW-1185">Reference proteome</keyword>
<dbReference type="FunFam" id="2.40.30.170:FF:000010">
    <property type="entry name" value="Efflux RND transporter periplasmic adaptor subunit"/>
    <property type="match status" value="1"/>
</dbReference>
<dbReference type="EMBL" id="JACIDC010000024">
    <property type="protein sequence ID" value="MBB4042199.1"/>
    <property type="molecule type" value="Genomic_DNA"/>
</dbReference>
<evidence type="ECO:0000256" key="2">
    <source>
        <dbReference type="ARBA" id="ARBA00009477"/>
    </source>
</evidence>
<dbReference type="GO" id="GO:0016020">
    <property type="term" value="C:membrane"/>
    <property type="evidence" value="ECO:0007669"/>
    <property type="project" value="InterPro"/>
</dbReference>
<dbReference type="Proteomes" id="UP000519439">
    <property type="component" value="Unassembled WGS sequence"/>
</dbReference>
<feature type="transmembrane region" description="Helical" evidence="5">
    <location>
        <begin position="30"/>
        <end position="52"/>
    </location>
</feature>
<keyword evidence="5" id="KW-0472">Membrane</keyword>
<evidence type="ECO:0000313" key="8">
    <source>
        <dbReference type="EMBL" id="MBB4042199.1"/>
    </source>
</evidence>
<sequence>MAEPTLLDRTGDVDALLDLKRSPRRWGGLLSARLLAAVIVMAALAGGFFYLYNGQSRSPLHFVTEPVTRGNLMVIVTATGSIQPTNKVDVSSELSGTMRKVYVDYNSPVKVGQPLAELDTDKLKATVENSRAKLEAAKALLNVAEVTVWETEQDYNRKQTLVQRSISSVHDSEIAQALYRRAVASLASAKAEVGVAEADLKLNETNLSKAVIYSPINGVVLKRNVDPGQTVASTLQAPVLFSIAEDLTQMEVQVDVDEADVGKVREGQTATFTVDAYPDRKFPATIREVYFASEVVQGVVTYKALLTVDNSDLLLRPGMTATAQISVQEVKDAILVPNAALRFSPPETAPAQKTSLLRSILPGMPRFRPASQKEANGPERKVWILKGDAPVAVPVTVGATDGRHTEITAGEIEPDQAVIVDSTAS</sequence>
<dbReference type="GO" id="GO:0030313">
    <property type="term" value="C:cell envelope"/>
    <property type="evidence" value="ECO:0007669"/>
    <property type="project" value="UniProtKB-SubCell"/>
</dbReference>
<evidence type="ECO:0000259" key="6">
    <source>
        <dbReference type="Pfam" id="PF25917"/>
    </source>
</evidence>
<keyword evidence="3 4" id="KW-0175">Coiled coil</keyword>
<dbReference type="InterPro" id="IPR058625">
    <property type="entry name" value="MdtA-like_BSH"/>
</dbReference>
<comment type="subcellular location">
    <subcellularLocation>
        <location evidence="1">Cell envelope</location>
    </subcellularLocation>
</comment>